<dbReference type="STRING" id="1354746.A0A0B2ULF7"/>
<keyword evidence="1 2" id="KW-0371">Homeobox</keyword>
<keyword evidence="5" id="KW-1185">Reference proteome</keyword>
<dbReference type="VEuPathDB" id="MicrosporidiaDB:M896_031110"/>
<evidence type="ECO:0000313" key="4">
    <source>
        <dbReference type="EMBL" id="KHN70124.1"/>
    </source>
</evidence>
<name>A0A0B2ULF7_9MICR</name>
<sequence length="131" mass="15292">MQEGKLDVREMNCVLGLMKLMRDGEDEQQMGEVRTRKTVFQMAALKEVFKITAHPSKMTKMDLALMIKLPLKAVQIWFQNERSRKENLERSKMQAISKAKSESIDPTRLFDVIMMAVRNNREALENIQRGY</sequence>
<proteinExistence type="predicted"/>
<dbReference type="GO" id="GO:0005634">
    <property type="term" value="C:nucleus"/>
    <property type="evidence" value="ECO:0007669"/>
    <property type="project" value="UniProtKB-SubCell"/>
</dbReference>
<protein>
    <submittedName>
        <fullName evidence="4">Homeodomain-containing transcription factor</fullName>
    </submittedName>
</protein>
<keyword evidence="1 2" id="KW-0238">DNA-binding</keyword>
<feature type="domain" description="Homeobox" evidence="3">
    <location>
        <begin position="28"/>
        <end position="88"/>
    </location>
</feature>
<evidence type="ECO:0000256" key="2">
    <source>
        <dbReference type="RuleBase" id="RU000682"/>
    </source>
</evidence>
<evidence type="ECO:0000259" key="3">
    <source>
        <dbReference type="PROSITE" id="PS50071"/>
    </source>
</evidence>
<dbReference type="SUPFAM" id="SSF46689">
    <property type="entry name" value="Homeodomain-like"/>
    <property type="match status" value="1"/>
</dbReference>
<dbReference type="InterPro" id="IPR001356">
    <property type="entry name" value="HD"/>
</dbReference>
<dbReference type="AlphaFoldDB" id="A0A0B2ULF7"/>
<comment type="subcellular location">
    <subcellularLocation>
        <location evidence="1 2">Nucleus</location>
    </subcellularLocation>
</comment>
<dbReference type="Gene3D" id="1.10.10.60">
    <property type="entry name" value="Homeodomain-like"/>
    <property type="match status" value="1"/>
</dbReference>
<dbReference type="EMBL" id="JOKQ01000003">
    <property type="protein sequence ID" value="KHN70124.1"/>
    <property type="molecule type" value="Genomic_DNA"/>
</dbReference>
<dbReference type="CDD" id="cd00086">
    <property type="entry name" value="homeodomain"/>
    <property type="match status" value="1"/>
</dbReference>
<gene>
    <name evidence="4" type="ORF">M896_031110</name>
</gene>
<dbReference type="HOGENOM" id="CLU_128308_1_0_1"/>
<evidence type="ECO:0000256" key="1">
    <source>
        <dbReference type="PROSITE-ProRule" id="PRU00108"/>
    </source>
</evidence>
<dbReference type="Proteomes" id="UP000031056">
    <property type="component" value="Unassembled WGS sequence"/>
</dbReference>
<dbReference type="RefSeq" id="XP_014564166.1">
    <property type="nucleotide sequence ID" value="XM_014708680.1"/>
</dbReference>
<dbReference type="GeneID" id="26261395"/>
<comment type="caution">
    <text evidence="4">The sequence shown here is derived from an EMBL/GenBank/DDBJ whole genome shotgun (WGS) entry which is preliminary data.</text>
</comment>
<dbReference type="GO" id="GO:0003677">
    <property type="term" value="F:DNA binding"/>
    <property type="evidence" value="ECO:0007669"/>
    <property type="project" value="UniProtKB-UniRule"/>
</dbReference>
<reference evidence="4 5" key="1">
    <citation type="journal article" date="2014" name="MBio">
        <title>The Ordospora colligata genome; evolution of extreme reduction in microsporidia and host-to-parasite horizontal gene transfer.</title>
        <authorList>
            <person name="Pombert J.-F."/>
            <person name="Haag K.L."/>
            <person name="Beidas S."/>
            <person name="Ebert D."/>
            <person name="Keeling P.J."/>
        </authorList>
    </citation>
    <scope>NUCLEOTIDE SEQUENCE [LARGE SCALE GENOMIC DNA]</scope>
    <source>
        <strain evidence="4 5">OC4</strain>
    </source>
</reference>
<dbReference type="Pfam" id="PF00046">
    <property type="entry name" value="Homeodomain"/>
    <property type="match status" value="1"/>
</dbReference>
<dbReference type="InParanoid" id="A0A0B2ULF7"/>
<evidence type="ECO:0000313" key="5">
    <source>
        <dbReference type="Proteomes" id="UP000031056"/>
    </source>
</evidence>
<accession>A0A0B2ULF7</accession>
<dbReference type="SMART" id="SM00389">
    <property type="entry name" value="HOX"/>
    <property type="match status" value="1"/>
</dbReference>
<dbReference type="InterPro" id="IPR009057">
    <property type="entry name" value="Homeodomain-like_sf"/>
</dbReference>
<keyword evidence="1 2" id="KW-0539">Nucleus</keyword>
<organism evidence="4 5">
    <name type="scientific">Ordospora colligata OC4</name>
    <dbReference type="NCBI Taxonomy" id="1354746"/>
    <lineage>
        <taxon>Eukaryota</taxon>
        <taxon>Fungi</taxon>
        <taxon>Fungi incertae sedis</taxon>
        <taxon>Microsporidia</taxon>
        <taxon>Ordosporidae</taxon>
        <taxon>Ordospora</taxon>
    </lineage>
</organism>
<dbReference type="PROSITE" id="PS50071">
    <property type="entry name" value="HOMEOBOX_2"/>
    <property type="match status" value="1"/>
</dbReference>
<dbReference type="OrthoDB" id="6159439at2759"/>
<feature type="DNA-binding region" description="Homeobox" evidence="1">
    <location>
        <begin position="30"/>
        <end position="89"/>
    </location>
</feature>